<evidence type="ECO:0000256" key="1">
    <source>
        <dbReference type="SAM" id="SignalP"/>
    </source>
</evidence>
<evidence type="ECO:0000313" key="3">
    <source>
        <dbReference type="Proteomes" id="UP000479241"/>
    </source>
</evidence>
<proteinExistence type="predicted"/>
<evidence type="ECO:0008006" key="4">
    <source>
        <dbReference type="Google" id="ProtNLM"/>
    </source>
</evidence>
<accession>A0A6L9VYX8</accession>
<reference evidence="2 3" key="1">
    <citation type="submission" date="2019-12" db="EMBL/GenBank/DDBJ databases">
        <title>the WGS of Blastococcus saxobsidens 67B17.</title>
        <authorList>
            <person name="Jiang Z."/>
        </authorList>
    </citation>
    <scope>NUCLEOTIDE SEQUENCE [LARGE SCALE GENOMIC DNA]</scope>
    <source>
        <strain evidence="2 3">67B17</strain>
    </source>
</reference>
<sequence>MRLNRRLLVGGSVLALLSGTAACGMQSIEPKIQLRDALRAFGDQSSGAVRLSVPSSEDDVRAFIEAVDDTSGDADVPDDVLRTLLSTSVVHGYDSGEDDEDPADDAVRTVVEIGDLTAVEVRAIGETVYTRADVDGLLDEFPDLAADVDSFRAELDGVDGAPSSVPEALLAPARALLDGGWVSVDGEVLLAQLEELGGTPSAGQEAQLQSDLQELAGKALQDAVVGVERTGEDDDLGDQLTVRLNLRKGYETVRDGLPAIVPDDVEDEAVLAELPPADEVPDKDVEVSVWVQDGELTRAELDAAQFLDDPAGHLVLRLDALEAQPVTAPSDAVAVDVATLLENGLASFVPGADVPLDAHTIATWVDMDLAGLAAEQGTEPSVALLPELLPYYEGMTPDLLITAVGPRIEVTTAGETACLTPSPDGMAEDVLDGPC</sequence>
<name>A0A6L9VYX8_9ACTN</name>
<organism evidence="2 3">
    <name type="scientific">Blastococcus saxobsidens</name>
    <dbReference type="NCBI Taxonomy" id="138336"/>
    <lineage>
        <taxon>Bacteria</taxon>
        <taxon>Bacillati</taxon>
        <taxon>Actinomycetota</taxon>
        <taxon>Actinomycetes</taxon>
        <taxon>Geodermatophilales</taxon>
        <taxon>Geodermatophilaceae</taxon>
        <taxon>Blastococcus</taxon>
    </lineage>
</organism>
<feature type="signal peptide" evidence="1">
    <location>
        <begin position="1"/>
        <end position="21"/>
    </location>
</feature>
<feature type="chain" id="PRO_5038378616" description="Lipoprotein" evidence="1">
    <location>
        <begin position="22"/>
        <end position="435"/>
    </location>
</feature>
<dbReference type="RefSeq" id="WP_163202611.1">
    <property type="nucleotide sequence ID" value="NZ_JAAGWG010000006.1"/>
</dbReference>
<dbReference type="EMBL" id="JAAGWG010000006">
    <property type="protein sequence ID" value="NEK84997.1"/>
    <property type="molecule type" value="Genomic_DNA"/>
</dbReference>
<dbReference type="AlphaFoldDB" id="A0A6L9VYX8"/>
<dbReference type="Proteomes" id="UP000479241">
    <property type="component" value="Unassembled WGS sequence"/>
</dbReference>
<keyword evidence="1" id="KW-0732">Signal</keyword>
<gene>
    <name evidence="2" type="ORF">GCU60_04370</name>
</gene>
<protein>
    <recommendedName>
        <fullName evidence="4">Lipoprotein</fullName>
    </recommendedName>
</protein>
<comment type="caution">
    <text evidence="2">The sequence shown here is derived from an EMBL/GenBank/DDBJ whole genome shotgun (WGS) entry which is preliminary data.</text>
</comment>
<evidence type="ECO:0000313" key="2">
    <source>
        <dbReference type="EMBL" id="NEK84997.1"/>
    </source>
</evidence>
<dbReference type="PROSITE" id="PS51257">
    <property type="entry name" value="PROKAR_LIPOPROTEIN"/>
    <property type="match status" value="1"/>
</dbReference>